<dbReference type="EMBL" id="BPLR01008011">
    <property type="protein sequence ID" value="GIY21373.1"/>
    <property type="molecule type" value="Genomic_DNA"/>
</dbReference>
<accession>A0AAV4RHH4</accession>
<dbReference type="Proteomes" id="UP001054945">
    <property type="component" value="Unassembled WGS sequence"/>
</dbReference>
<organism evidence="1 2">
    <name type="scientific">Caerostris extrusa</name>
    <name type="common">Bark spider</name>
    <name type="synonym">Caerostris bankana</name>
    <dbReference type="NCBI Taxonomy" id="172846"/>
    <lineage>
        <taxon>Eukaryota</taxon>
        <taxon>Metazoa</taxon>
        <taxon>Ecdysozoa</taxon>
        <taxon>Arthropoda</taxon>
        <taxon>Chelicerata</taxon>
        <taxon>Arachnida</taxon>
        <taxon>Araneae</taxon>
        <taxon>Araneomorphae</taxon>
        <taxon>Entelegynae</taxon>
        <taxon>Araneoidea</taxon>
        <taxon>Araneidae</taxon>
        <taxon>Caerostris</taxon>
    </lineage>
</organism>
<protein>
    <submittedName>
        <fullName evidence="1">Uncharacterized protein</fullName>
    </submittedName>
</protein>
<keyword evidence="2" id="KW-1185">Reference proteome</keyword>
<name>A0AAV4RHH4_CAEEX</name>
<gene>
    <name evidence="1" type="ORF">CEXT_592221</name>
</gene>
<reference evidence="1 2" key="1">
    <citation type="submission" date="2021-06" db="EMBL/GenBank/DDBJ databases">
        <title>Caerostris extrusa draft genome.</title>
        <authorList>
            <person name="Kono N."/>
            <person name="Arakawa K."/>
        </authorList>
    </citation>
    <scope>NUCLEOTIDE SEQUENCE [LARGE SCALE GENOMIC DNA]</scope>
</reference>
<comment type="caution">
    <text evidence="1">The sequence shown here is derived from an EMBL/GenBank/DDBJ whole genome shotgun (WGS) entry which is preliminary data.</text>
</comment>
<sequence length="86" mass="9957">MSFVDRPLRSRWWKRYGPVIAYTRIFPILLISNIGSLTSINSHQGPSVKTVYFLYKCSSLIDLARENILSQQAKRQIRLGPPSQNY</sequence>
<evidence type="ECO:0000313" key="2">
    <source>
        <dbReference type="Proteomes" id="UP001054945"/>
    </source>
</evidence>
<dbReference type="AlphaFoldDB" id="A0AAV4RHH4"/>
<evidence type="ECO:0000313" key="1">
    <source>
        <dbReference type="EMBL" id="GIY21373.1"/>
    </source>
</evidence>
<proteinExistence type="predicted"/>